<protein>
    <recommendedName>
        <fullName evidence="2">protein-tyrosine-phosphatase</fullName>
        <ecNumber evidence="2">3.1.3.48</ecNumber>
    </recommendedName>
</protein>
<proteinExistence type="inferred from homology"/>
<accession>A0ABT8TK27</accession>
<organism evidence="6 7">
    <name type="scientific">Gilvimarinus algae</name>
    <dbReference type="NCBI Taxonomy" id="3058037"/>
    <lineage>
        <taxon>Bacteria</taxon>
        <taxon>Pseudomonadati</taxon>
        <taxon>Pseudomonadota</taxon>
        <taxon>Gammaproteobacteria</taxon>
        <taxon>Cellvibrionales</taxon>
        <taxon>Cellvibrionaceae</taxon>
        <taxon>Gilvimarinus</taxon>
    </lineage>
</organism>
<comment type="similarity">
    <text evidence="1">Belongs to the low molecular weight phosphotyrosine protein phosphatase family.</text>
</comment>
<dbReference type="EMBL" id="JAULRT010000052">
    <property type="protein sequence ID" value="MDO3382707.1"/>
    <property type="molecule type" value="Genomic_DNA"/>
</dbReference>
<dbReference type="EC" id="3.1.3.48" evidence="2"/>
<evidence type="ECO:0000313" key="6">
    <source>
        <dbReference type="EMBL" id="MDO3382707.1"/>
    </source>
</evidence>
<dbReference type="PRINTS" id="PR00719">
    <property type="entry name" value="LMWPTPASE"/>
</dbReference>
<keyword evidence="4" id="KW-0904">Protein phosphatase</keyword>
<comment type="caution">
    <text evidence="6">The sequence shown here is derived from an EMBL/GenBank/DDBJ whole genome shotgun (WGS) entry which is preliminary data.</text>
</comment>
<dbReference type="PANTHER" id="PTHR11717">
    <property type="entry name" value="LOW MOLECULAR WEIGHT PROTEIN TYROSINE PHOSPHATASE"/>
    <property type="match status" value="1"/>
</dbReference>
<keyword evidence="7" id="KW-1185">Reference proteome</keyword>
<evidence type="ECO:0000256" key="1">
    <source>
        <dbReference type="ARBA" id="ARBA00011063"/>
    </source>
</evidence>
<dbReference type="GO" id="GO:0004725">
    <property type="term" value="F:protein tyrosine phosphatase activity"/>
    <property type="evidence" value="ECO:0007669"/>
    <property type="project" value="UniProtKB-EC"/>
</dbReference>
<dbReference type="Gene3D" id="3.40.50.2300">
    <property type="match status" value="1"/>
</dbReference>
<dbReference type="Proteomes" id="UP001168380">
    <property type="component" value="Unassembled WGS sequence"/>
</dbReference>
<dbReference type="InterPro" id="IPR023485">
    <property type="entry name" value="Ptyr_pPase"/>
</dbReference>
<dbReference type="Pfam" id="PF01451">
    <property type="entry name" value="LMWPc"/>
    <property type="match status" value="1"/>
</dbReference>
<dbReference type="InterPro" id="IPR017867">
    <property type="entry name" value="Tyr_phospatase_low_mol_wt"/>
</dbReference>
<dbReference type="InterPro" id="IPR036196">
    <property type="entry name" value="Ptyr_pPase_sf"/>
</dbReference>
<feature type="domain" description="Phosphotyrosine protein phosphatase I" evidence="5">
    <location>
        <begin position="3"/>
        <end position="152"/>
    </location>
</feature>
<dbReference type="CDD" id="cd16343">
    <property type="entry name" value="LMWPTP"/>
    <property type="match status" value="1"/>
</dbReference>
<dbReference type="PANTHER" id="PTHR11717:SF7">
    <property type="entry name" value="LOW MOLECULAR WEIGHT PHOSPHOTYROSINE PROTEIN PHOSPHATASE"/>
    <property type="match status" value="1"/>
</dbReference>
<evidence type="ECO:0000256" key="2">
    <source>
        <dbReference type="ARBA" id="ARBA00013064"/>
    </source>
</evidence>
<dbReference type="SMART" id="SM00226">
    <property type="entry name" value="LMWPc"/>
    <property type="match status" value="1"/>
</dbReference>
<reference evidence="6" key="1">
    <citation type="submission" date="2023-07" db="EMBL/GenBank/DDBJ databases">
        <title>Gilvimarinus algae sp. nov., isolated from the surface of Kelp.</title>
        <authorList>
            <person name="Sun Y.Y."/>
            <person name="Gong Y."/>
            <person name="Du Z.J."/>
        </authorList>
    </citation>
    <scope>NUCLEOTIDE SEQUENCE</scope>
    <source>
        <strain evidence="6">SDUM040014</strain>
    </source>
</reference>
<evidence type="ECO:0000256" key="3">
    <source>
        <dbReference type="ARBA" id="ARBA00022801"/>
    </source>
</evidence>
<evidence type="ECO:0000256" key="4">
    <source>
        <dbReference type="ARBA" id="ARBA00022912"/>
    </source>
</evidence>
<name>A0ABT8TK27_9GAMM</name>
<evidence type="ECO:0000259" key="5">
    <source>
        <dbReference type="SMART" id="SM00226"/>
    </source>
</evidence>
<sequence>MTVKVLFVCLGNICRSPTAEGLFKARIAEAGLEAMIHTDSAGTGGWHVGNPPDPRAIKAAADRGIDIRGLRARQVSEEDFARFDYVLAMDEANLSDLQALRPRTAQCQLKLYLDYAEDTDETEVPDPYYGGDEGFLRVLDLIEQAADGLLADIRKRHGVG</sequence>
<dbReference type="InterPro" id="IPR050438">
    <property type="entry name" value="LMW_PTPase"/>
</dbReference>
<gene>
    <name evidence="6" type="ORF">QWI16_11045</name>
</gene>
<evidence type="ECO:0000313" key="7">
    <source>
        <dbReference type="Proteomes" id="UP001168380"/>
    </source>
</evidence>
<keyword evidence="3 6" id="KW-0378">Hydrolase</keyword>
<dbReference type="SUPFAM" id="SSF52788">
    <property type="entry name" value="Phosphotyrosine protein phosphatases I"/>
    <property type="match status" value="1"/>
</dbReference>
<dbReference type="RefSeq" id="WP_302713107.1">
    <property type="nucleotide sequence ID" value="NZ_JAULRT010000052.1"/>
</dbReference>